<gene>
    <name evidence="2" type="ORF">FD27_GL001360</name>
</gene>
<sequence length="173" mass="20031">MRQIKLMLVCICALIGISMGNCQANAMKQSDLNNHVYIVTMINANAYRTEHQYAFFDQHGRATYVNVEDIDSHSNPVVDAHANKEEQAAPEKIRHLLNRPRYLNRQATKNVFTIQRNNKMRINNGKLQPKPAGKLDDHANPHDFTVTYSDNDQKYTSVQFKLAPKTYQYHWIK</sequence>
<feature type="chain" id="PRO_5038464064" evidence="1">
    <location>
        <begin position="25"/>
        <end position="173"/>
    </location>
</feature>
<accession>A0A0R1P0E5</accession>
<dbReference type="EMBL" id="AZER01000025">
    <property type="protein sequence ID" value="KRL25975.1"/>
    <property type="molecule type" value="Genomic_DNA"/>
</dbReference>
<dbReference type="PATRIC" id="fig|1423746.3.peg.1389"/>
<evidence type="ECO:0000313" key="3">
    <source>
        <dbReference type="Proteomes" id="UP000051445"/>
    </source>
</evidence>
<evidence type="ECO:0000313" key="2">
    <source>
        <dbReference type="EMBL" id="KRL25975.1"/>
    </source>
</evidence>
<evidence type="ECO:0000256" key="1">
    <source>
        <dbReference type="SAM" id="SignalP"/>
    </source>
</evidence>
<name>A0A0R1P0E5_9LACO</name>
<feature type="signal peptide" evidence="1">
    <location>
        <begin position="1"/>
        <end position="24"/>
    </location>
</feature>
<proteinExistence type="predicted"/>
<reference evidence="2 3" key="1">
    <citation type="journal article" date="2015" name="Genome Announc.">
        <title>Expanding the biotechnology potential of lactobacilli through comparative genomics of 213 strains and associated genera.</title>
        <authorList>
            <person name="Sun Z."/>
            <person name="Harris H.M."/>
            <person name="McCann A."/>
            <person name="Guo C."/>
            <person name="Argimon S."/>
            <person name="Zhang W."/>
            <person name="Yang X."/>
            <person name="Jeffery I.B."/>
            <person name="Cooney J.C."/>
            <person name="Kagawa T.F."/>
            <person name="Liu W."/>
            <person name="Song Y."/>
            <person name="Salvetti E."/>
            <person name="Wrobel A."/>
            <person name="Rasinkangas P."/>
            <person name="Parkhill J."/>
            <person name="Rea M.C."/>
            <person name="O'Sullivan O."/>
            <person name="Ritari J."/>
            <person name="Douillard F.P."/>
            <person name="Paul Ross R."/>
            <person name="Yang R."/>
            <person name="Briner A.E."/>
            <person name="Felis G.E."/>
            <person name="de Vos W.M."/>
            <person name="Barrangou R."/>
            <person name="Klaenhammer T.R."/>
            <person name="Caufield P.W."/>
            <person name="Cui Y."/>
            <person name="Zhang H."/>
            <person name="O'Toole P.W."/>
        </authorList>
    </citation>
    <scope>NUCLEOTIDE SEQUENCE [LARGE SCALE GENOMIC DNA]</scope>
    <source>
        <strain evidence="2 3">DSM 13145</strain>
    </source>
</reference>
<dbReference type="AlphaFoldDB" id="A0A0R1P0E5"/>
<keyword evidence="1" id="KW-0732">Signal</keyword>
<protein>
    <submittedName>
        <fullName evidence="2">Uncharacterized protein</fullName>
    </submittedName>
</protein>
<dbReference type="STRING" id="1423746.FD27_GL001360"/>
<comment type="caution">
    <text evidence="2">The sequence shown here is derived from an EMBL/GenBank/DDBJ whole genome shotgun (WGS) entry which is preliminary data.</text>
</comment>
<dbReference type="OrthoDB" id="2329553at2"/>
<keyword evidence="3" id="KW-1185">Reference proteome</keyword>
<dbReference type="RefSeq" id="WP_057752398.1">
    <property type="nucleotide sequence ID" value="NZ_AZER01000025.1"/>
</dbReference>
<organism evidence="2 3">
    <name type="scientific">Limosilactobacillus frumenti DSM 13145</name>
    <dbReference type="NCBI Taxonomy" id="1423746"/>
    <lineage>
        <taxon>Bacteria</taxon>
        <taxon>Bacillati</taxon>
        <taxon>Bacillota</taxon>
        <taxon>Bacilli</taxon>
        <taxon>Lactobacillales</taxon>
        <taxon>Lactobacillaceae</taxon>
        <taxon>Limosilactobacillus</taxon>
    </lineage>
</organism>
<dbReference type="Proteomes" id="UP000051445">
    <property type="component" value="Unassembled WGS sequence"/>
</dbReference>